<proteinExistence type="predicted"/>
<dbReference type="Proteomes" id="UP000501868">
    <property type="component" value="Chromosome"/>
</dbReference>
<protein>
    <submittedName>
        <fullName evidence="1">Uncharacterized protein</fullName>
    </submittedName>
</protein>
<organism evidence="1 2">
    <name type="scientific">Priestia megaterium</name>
    <name type="common">Bacillus megaterium</name>
    <dbReference type="NCBI Taxonomy" id="1404"/>
    <lineage>
        <taxon>Bacteria</taxon>
        <taxon>Bacillati</taxon>
        <taxon>Bacillota</taxon>
        <taxon>Bacilli</taxon>
        <taxon>Bacillales</taxon>
        <taxon>Bacillaceae</taxon>
        <taxon>Priestia</taxon>
    </lineage>
</organism>
<accession>A0A6H1NWE9</accession>
<evidence type="ECO:0000313" key="2">
    <source>
        <dbReference type="Proteomes" id="UP000501868"/>
    </source>
</evidence>
<reference evidence="1 2" key="1">
    <citation type="submission" date="2020-04" db="EMBL/GenBank/DDBJ databases">
        <title>Genome-Wide Identification of 5-Methylcytosine Sites in Bacterial Genomes By High-Throughput Sequencing of MspJI Restriction Fragments.</title>
        <authorList>
            <person name="Wu V."/>
        </authorList>
    </citation>
    <scope>NUCLEOTIDE SEQUENCE [LARGE SCALE GENOMIC DNA]</scope>
    <source>
        <strain evidence="1 2">S2</strain>
    </source>
</reference>
<name>A0A6H1NWE9_PRIMG</name>
<gene>
    <name evidence="1" type="ORF">HFZ78_01755</name>
</gene>
<sequence length="73" mass="8551">MKLIEELTEDFRSPEYWLINTNFYNKIKIPLKIITKTDKKLPPTHHYTNSLLYLGEVGDNTFSAGIFLCIMDI</sequence>
<reference evidence="1 2" key="2">
    <citation type="submission" date="2020-04" db="EMBL/GenBank/DDBJ databases">
        <authorList>
            <person name="Fomenkov A."/>
            <person name="Anton B.P."/>
            <person name="Roberts R.J."/>
        </authorList>
    </citation>
    <scope>NUCLEOTIDE SEQUENCE [LARGE SCALE GENOMIC DNA]</scope>
    <source>
        <strain evidence="1 2">S2</strain>
    </source>
</reference>
<dbReference type="EMBL" id="CP051128">
    <property type="protein sequence ID" value="QIZ05624.1"/>
    <property type="molecule type" value="Genomic_DNA"/>
</dbReference>
<evidence type="ECO:0000313" key="1">
    <source>
        <dbReference type="EMBL" id="QIZ05624.1"/>
    </source>
</evidence>
<dbReference type="AlphaFoldDB" id="A0A6H1NWE9"/>